<dbReference type="InterPro" id="IPR015996">
    <property type="entry name" value="UCP028451"/>
</dbReference>
<dbReference type="InterPro" id="IPR012808">
    <property type="entry name" value="CHP02453"/>
</dbReference>
<organism evidence="1 2">
    <name type="scientific">Aquimarina mytili</name>
    <dbReference type="NCBI Taxonomy" id="874423"/>
    <lineage>
        <taxon>Bacteria</taxon>
        <taxon>Pseudomonadati</taxon>
        <taxon>Bacteroidota</taxon>
        <taxon>Flavobacteriia</taxon>
        <taxon>Flavobacteriales</taxon>
        <taxon>Flavobacteriaceae</taxon>
        <taxon>Aquimarina</taxon>
    </lineage>
</organism>
<reference evidence="1" key="1">
    <citation type="submission" date="2021-01" db="EMBL/GenBank/DDBJ databases">
        <authorList>
            <person name="Zhong Y.L."/>
        </authorList>
    </citation>
    <scope>NUCLEOTIDE SEQUENCE</scope>
    <source>
        <strain evidence="1">KCTC 23302</strain>
    </source>
</reference>
<dbReference type="RefSeq" id="WP_201919601.1">
    <property type="nucleotide sequence ID" value="NZ_BAABAX010000005.1"/>
</dbReference>
<proteinExistence type="predicted"/>
<evidence type="ECO:0000313" key="2">
    <source>
        <dbReference type="Proteomes" id="UP000651057"/>
    </source>
</evidence>
<dbReference type="Pfam" id="PF09365">
    <property type="entry name" value="DUF2461"/>
    <property type="match status" value="1"/>
</dbReference>
<accession>A0A936ZY57</accession>
<dbReference type="PANTHER" id="PTHR36452">
    <property type="entry name" value="CHROMOSOME 12, WHOLE GENOME SHOTGUN SEQUENCE"/>
    <property type="match status" value="1"/>
</dbReference>
<dbReference type="EMBL" id="JAERQJ010000003">
    <property type="protein sequence ID" value="MBL0684045.1"/>
    <property type="molecule type" value="Genomic_DNA"/>
</dbReference>
<keyword evidence="2" id="KW-1185">Reference proteome</keyword>
<protein>
    <submittedName>
        <fullName evidence="1">DUF2461 domain-containing protein</fullName>
    </submittedName>
</protein>
<dbReference type="AlphaFoldDB" id="A0A936ZY57"/>
<comment type="caution">
    <text evidence="1">The sequence shown here is derived from an EMBL/GenBank/DDBJ whole genome shotgun (WGS) entry which is preliminary data.</text>
</comment>
<dbReference type="PANTHER" id="PTHR36452:SF1">
    <property type="entry name" value="DUF2461 DOMAIN-CONTAINING PROTEIN"/>
    <property type="match status" value="1"/>
</dbReference>
<evidence type="ECO:0000313" key="1">
    <source>
        <dbReference type="EMBL" id="MBL0684045.1"/>
    </source>
</evidence>
<gene>
    <name evidence="1" type="ORF">JJQ60_10990</name>
</gene>
<dbReference type="NCBIfam" id="TIGR02453">
    <property type="entry name" value="TIGR02453 family protein"/>
    <property type="match status" value="1"/>
</dbReference>
<name>A0A936ZY57_9FLAO</name>
<dbReference type="Proteomes" id="UP000651057">
    <property type="component" value="Unassembled WGS sequence"/>
</dbReference>
<dbReference type="PIRSF" id="PIRSF028451">
    <property type="entry name" value="UCP028451"/>
    <property type="match status" value="1"/>
</dbReference>
<sequence length="221" mass="25944">MQYFTEDFSAFFKELAKNNHKEWFHANKKRYESSVKKPFTTFIGDMIQEIQKYDANLQIEPKDCILRINRDIRFSKDKSPYNLHFTAFISRGGRKDKSFPGIFLRFSPEMVGIMGGCFGPSKEQLEKIRKTLDKDPSGLRRLIENKDFVQKFGEIRGETMKRIPKEWKVACEKEPLIANKQFYFVGEEAPGLITSKTLIGVLMEYWTIMRPINEYLTKAIQ</sequence>